<dbReference type="Pfam" id="PF22752">
    <property type="entry name" value="DUF488-N3i"/>
    <property type="match status" value="1"/>
</dbReference>
<organism evidence="1 2">
    <name type="scientific">Neisseria subflava NJ9703</name>
    <dbReference type="NCBI Taxonomy" id="546268"/>
    <lineage>
        <taxon>Bacteria</taxon>
        <taxon>Pseudomonadati</taxon>
        <taxon>Pseudomonadota</taxon>
        <taxon>Betaproteobacteria</taxon>
        <taxon>Neisseriales</taxon>
        <taxon>Neisseriaceae</taxon>
        <taxon>Neisseria</taxon>
    </lineage>
</organism>
<gene>
    <name evidence="1" type="ORF">NEISUBOT_04654</name>
</gene>
<accession>A0A9W5IQM3</accession>
<dbReference type="PANTHER" id="PTHR36849:SF1">
    <property type="entry name" value="CYTOPLASMIC PROTEIN"/>
    <property type="match status" value="1"/>
</dbReference>
<evidence type="ECO:0008006" key="3">
    <source>
        <dbReference type="Google" id="ProtNLM"/>
    </source>
</evidence>
<dbReference type="PANTHER" id="PTHR36849">
    <property type="entry name" value="CYTOPLASMIC PROTEIN-RELATED"/>
    <property type="match status" value="1"/>
</dbReference>
<sequence length="123" mass="14378">MFTVQRIYAYQPNLEQTAVFIDRLYPRGVRKEVFATALWLKDITPSANLRRWYHENPAENFDSFVSRYHEELQGDAEQAAIKRLLDLEKQHGNILLLTAVKDPRHSHVSALAQFLGATFEYRD</sequence>
<protein>
    <recommendedName>
        <fullName evidence="3">MarR family transcriptional regulator</fullName>
    </recommendedName>
</protein>
<dbReference type="Proteomes" id="UP000004621">
    <property type="component" value="Unassembled WGS sequence"/>
</dbReference>
<dbReference type="InterPro" id="IPR052552">
    <property type="entry name" value="YeaO-like"/>
</dbReference>
<proteinExistence type="predicted"/>
<dbReference type="AlphaFoldDB" id="A0A9W5IQM3"/>
<comment type="caution">
    <text evidence="1">The sequence shown here is derived from an EMBL/GenBank/DDBJ whole genome shotgun (WGS) entry which is preliminary data.</text>
</comment>
<evidence type="ECO:0000313" key="2">
    <source>
        <dbReference type="Proteomes" id="UP000004621"/>
    </source>
</evidence>
<name>A0A9W5IQM3_NEISU</name>
<reference evidence="1 2" key="1">
    <citation type="submission" date="2010-01" db="EMBL/GenBank/DDBJ databases">
        <authorList>
            <person name="Weinstock G."/>
            <person name="Sodergren E."/>
            <person name="Clifton S."/>
            <person name="Fulton L."/>
            <person name="Fulton B."/>
            <person name="Courtney L."/>
            <person name="Fronick C."/>
            <person name="Harrison M."/>
            <person name="Strong C."/>
            <person name="Farmer C."/>
            <person name="Delahaunty K."/>
            <person name="Markovic C."/>
            <person name="Hall O."/>
            <person name="Minx P."/>
            <person name="Tomlinson C."/>
            <person name="Mitreva M."/>
            <person name="Nelson J."/>
            <person name="Hou S."/>
            <person name="Wollam A."/>
            <person name="Pepin K.H."/>
            <person name="Johnson M."/>
            <person name="Bhonagiri V."/>
            <person name="Nash W.E."/>
            <person name="Warren W."/>
            <person name="Chinwalla A."/>
            <person name="Mardis E.R."/>
            <person name="Wilson R.K."/>
        </authorList>
    </citation>
    <scope>NUCLEOTIDE SEQUENCE [LARGE SCALE GENOMIC DNA]</scope>
    <source>
        <strain evidence="1 2">NJ9703</strain>
    </source>
</reference>
<evidence type="ECO:0000313" key="1">
    <source>
        <dbReference type="EMBL" id="EFC51946.1"/>
    </source>
</evidence>
<dbReference type="EMBL" id="ACEO02000007">
    <property type="protein sequence ID" value="EFC51946.1"/>
    <property type="molecule type" value="Genomic_DNA"/>
</dbReference>
<dbReference type="RefSeq" id="WP_004520237.1">
    <property type="nucleotide sequence ID" value="NZ_ACEO02000007.1"/>
</dbReference>